<evidence type="ECO:0000256" key="5">
    <source>
        <dbReference type="ARBA" id="ARBA00022737"/>
    </source>
</evidence>
<dbReference type="EMBL" id="JAGKQM010000018">
    <property type="protein sequence ID" value="KAH0865895.1"/>
    <property type="molecule type" value="Genomic_DNA"/>
</dbReference>
<feature type="non-terminal residue" evidence="10">
    <location>
        <position position="583"/>
    </location>
</feature>
<organism evidence="10 11">
    <name type="scientific">Brassica napus</name>
    <name type="common">Rape</name>
    <dbReference type="NCBI Taxonomy" id="3708"/>
    <lineage>
        <taxon>Eukaryota</taxon>
        <taxon>Viridiplantae</taxon>
        <taxon>Streptophyta</taxon>
        <taxon>Embryophyta</taxon>
        <taxon>Tracheophyta</taxon>
        <taxon>Spermatophyta</taxon>
        <taxon>Magnoliopsida</taxon>
        <taxon>eudicotyledons</taxon>
        <taxon>Gunneridae</taxon>
        <taxon>Pentapetalae</taxon>
        <taxon>rosids</taxon>
        <taxon>malvids</taxon>
        <taxon>Brassicales</taxon>
        <taxon>Brassicaceae</taxon>
        <taxon>Brassiceae</taxon>
        <taxon>Brassica</taxon>
    </lineage>
</organism>
<keyword evidence="6" id="KW-0238">DNA-binding</keyword>
<feature type="region of interest" description="Disordered" evidence="8">
    <location>
        <begin position="232"/>
        <end position="283"/>
    </location>
</feature>
<evidence type="ECO:0000256" key="7">
    <source>
        <dbReference type="ARBA" id="ARBA00023242"/>
    </source>
</evidence>
<evidence type="ECO:0000259" key="9">
    <source>
        <dbReference type="PROSITE" id="PS51680"/>
    </source>
</evidence>
<dbReference type="PANTHER" id="PTHR23068:SF43">
    <property type="entry name" value="SAM-DEPENDENT MTASE DRM-TYPE DOMAIN-CONTAINING PROTEIN"/>
    <property type="match status" value="1"/>
</dbReference>
<keyword evidence="5" id="KW-0677">Repeat</keyword>
<protein>
    <recommendedName>
        <fullName evidence="9">SAM-dependent MTase DRM-type domain-containing protein</fullName>
    </recommendedName>
</protein>
<dbReference type="InterPro" id="IPR030380">
    <property type="entry name" value="SAM_MeTfrase_DRM"/>
</dbReference>
<sequence>MQIRERVIKAIVPSQTGKEENRRHKARSLCVRVFIITMADLRRRNGGGGGGGSHSSNRDKHDSLFPKPDTHIGDNAAALPPVSNVKSKLIEMGFSSSLVHKKIDENGIHKGVQMDEMIDFLVAAQLDDKYAEDSQDNGSDTNRGENDVVVVLPAEVPSELPLDKTSQLLEMGFSRHEISTAIEKLGEEAQIADLAESIIIGEVPADNLEDIEKKVSTTRACPSNSWRFVAQENEGSSRGTATKVSKRIKDEDADDFDNRGKRLRPALETPRMQQDSAMQPPLSQHKRPYVFYGNIGELSPKEWSKISSFFFGIQPEHVDTRLCSTLSRKEGYMHNLPVENRFHILPKPTRSAPPPPPPSIISSPENLECIMGYPPNHTDIGGGGGGARLKLLDYCFQTDALGYHLSVLKPMFPQGLRVLSLFSGIGGAEIALSRLGIHLRSVCSVEPCGLSRSVLKRWWRSSGQSGELEQIEDIRSLRTKRLEALVERFGGFDLVICQNPPTPTDLSRESSRSGACEFDFTLFNQVVRVSKLVRGKASAGDRGYQFHSWRQRGKSKELRLVSVNENPLEGGSEGGNQATKAAN</sequence>
<dbReference type="PANTHER" id="PTHR23068">
    <property type="entry name" value="DNA CYTOSINE-5- -METHYLTRANSFERASE 3-RELATED"/>
    <property type="match status" value="1"/>
</dbReference>
<feature type="compositionally biased region" description="Polar residues" evidence="8">
    <location>
        <begin position="233"/>
        <end position="243"/>
    </location>
</feature>
<dbReference type="InterPro" id="IPR029063">
    <property type="entry name" value="SAM-dependent_MTases_sf"/>
</dbReference>
<keyword evidence="7" id="KW-0539">Nucleus</keyword>
<keyword evidence="11" id="KW-1185">Reference proteome</keyword>
<dbReference type="PROSITE" id="PS51680">
    <property type="entry name" value="SAM_MT_DRM"/>
    <property type="match status" value="1"/>
</dbReference>
<evidence type="ECO:0000313" key="10">
    <source>
        <dbReference type="EMBL" id="KAH0865895.1"/>
    </source>
</evidence>
<dbReference type="SUPFAM" id="SSF53335">
    <property type="entry name" value="S-adenosyl-L-methionine-dependent methyltransferases"/>
    <property type="match status" value="1"/>
</dbReference>
<evidence type="ECO:0000256" key="1">
    <source>
        <dbReference type="ARBA" id="ARBA00004123"/>
    </source>
</evidence>
<gene>
    <name evidence="10" type="ORF">HID58_083106</name>
</gene>
<evidence type="ECO:0000256" key="6">
    <source>
        <dbReference type="ARBA" id="ARBA00023125"/>
    </source>
</evidence>
<evidence type="ECO:0000256" key="8">
    <source>
        <dbReference type="SAM" id="MobiDB-lite"/>
    </source>
</evidence>
<feature type="compositionally biased region" description="Basic and acidic residues" evidence="8">
    <location>
        <begin position="56"/>
        <end position="66"/>
    </location>
</feature>
<dbReference type="Proteomes" id="UP000824890">
    <property type="component" value="Unassembled WGS sequence"/>
</dbReference>
<comment type="caution">
    <text evidence="10">The sequence shown here is derived from an EMBL/GenBank/DDBJ whole genome shotgun (WGS) entry which is preliminary data.</text>
</comment>
<accession>A0ABQ7YCJ6</accession>
<comment type="subcellular location">
    <subcellularLocation>
        <location evidence="1">Nucleus</location>
    </subcellularLocation>
</comment>
<reference evidence="10 11" key="1">
    <citation type="submission" date="2021-05" db="EMBL/GenBank/DDBJ databases">
        <title>Genome Assembly of Synthetic Allotetraploid Brassica napus Reveals Homoeologous Exchanges between Subgenomes.</title>
        <authorList>
            <person name="Davis J.T."/>
        </authorList>
    </citation>
    <scope>NUCLEOTIDE SEQUENCE [LARGE SCALE GENOMIC DNA]</scope>
    <source>
        <strain evidence="11">cv. Da-Ae</strain>
        <tissue evidence="10">Seedling</tissue>
    </source>
</reference>
<keyword evidence="4" id="KW-0949">S-adenosyl-L-methionine</keyword>
<evidence type="ECO:0000313" key="11">
    <source>
        <dbReference type="Proteomes" id="UP000824890"/>
    </source>
</evidence>
<evidence type="ECO:0000256" key="2">
    <source>
        <dbReference type="ARBA" id="ARBA00022603"/>
    </source>
</evidence>
<evidence type="ECO:0000256" key="4">
    <source>
        <dbReference type="ARBA" id="ARBA00022691"/>
    </source>
</evidence>
<feature type="domain" description="SAM-dependent MTase DRM-type" evidence="9">
    <location>
        <begin position="269"/>
        <end position="540"/>
    </location>
</feature>
<feature type="region of interest" description="Disordered" evidence="8">
    <location>
        <begin position="44"/>
        <end position="66"/>
    </location>
</feature>
<dbReference type="Gene3D" id="3.40.50.150">
    <property type="entry name" value="Vaccinia Virus protein VP39"/>
    <property type="match status" value="1"/>
</dbReference>
<evidence type="ECO:0000256" key="3">
    <source>
        <dbReference type="ARBA" id="ARBA00022679"/>
    </source>
</evidence>
<dbReference type="InterPro" id="IPR050390">
    <property type="entry name" value="C5-Methyltransferase"/>
</dbReference>
<keyword evidence="2" id="KW-0489">Methyltransferase</keyword>
<keyword evidence="3" id="KW-0808">Transferase</keyword>
<proteinExistence type="predicted"/>
<name>A0ABQ7YCJ6_BRANA</name>